<dbReference type="Proteomes" id="UP000790347">
    <property type="component" value="Unassembled WGS sequence"/>
</dbReference>
<keyword evidence="2" id="KW-1185">Reference proteome</keyword>
<dbReference type="EMBL" id="ASGP02000002">
    <property type="protein sequence ID" value="KAH9520569.1"/>
    <property type="molecule type" value="Genomic_DNA"/>
</dbReference>
<dbReference type="AlphaFoldDB" id="A0A922L5C3"/>
<evidence type="ECO:0000313" key="2">
    <source>
        <dbReference type="Proteomes" id="UP000790347"/>
    </source>
</evidence>
<accession>A0A922L5C3</accession>
<evidence type="ECO:0000313" key="1">
    <source>
        <dbReference type="EMBL" id="KAH9520569.1"/>
    </source>
</evidence>
<gene>
    <name evidence="1" type="ORF">DERF_004270</name>
</gene>
<reference evidence="1" key="1">
    <citation type="submission" date="2013-05" db="EMBL/GenBank/DDBJ databases">
        <authorList>
            <person name="Yim A.K.Y."/>
            <person name="Chan T.F."/>
            <person name="Ji K.M."/>
            <person name="Liu X.Y."/>
            <person name="Zhou J.W."/>
            <person name="Li R.Q."/>
            <person name="Yang K.Y."/>
            <person name="Li J."/>
            <person name="Li M."/>
            <person name="Law P.T.W."/>
            <person name="Wu Y.L."/>
            <person name="Cai Z.L."/>
            <person name="Qin H."/>
            <person name="Bao Y."/>
            <person name="Leung R.K.K."/>
            <person name="Ng P.K.S."/>
            <person name="Zou J."/>
            <person name="Zhong X.J."/>
            <person name="Ran P.X."/>
            <person name="Zhong N.S."/>
            <person name="Liu Z.G."/>
            <person name="Tsui S.K.W."/>
        </authorList>
    </citation>
    <scope>NUCLEOTIDE SEQUENCE</scope>
    <source>
        <strain evidence="1">Derf</strain>
        <tissue evidence="1">Whole organism</tissue>
    </source>
</reference>
<organism evidence="1 2">
    <name type="scientific">Dermatophagoides farinae</name>
    <name type="common">American house dust mite</name>
    <dbReference type="NCBI Taxonomy" id="6954"/>
    <lineage>
        <taxon>Eukaryota</taxon>
        <taxon>Metazoa</taxon>
        <taxon>Ecdysozoa</taxon>
        <taxon>Arthropoda</taxon>
        <taxon>Chelicerata</taxon>
        <taxon>Arachnida</taxon>
        <taxon>Acari</taxon>
        <taxon>Acariformes</taxon>
        <taxon>Sarcoptiformes</taxon>
        <taxon>Astigmata</taxon>
        <taxon>Psoroptidia</taxon>
        <taxon>Analgoidea</taxon>
        <taxon>Pyroglyphidae</taxon>
        <taxon>Dermatophagoidinae</taxon>
        <taxon>Dermatophagoides</taxon>
    </lineage>
</organism>
<comment type="caution">
    <text evidence="1">The sequence shown here is derived from an EMBL/GenBank/DDBJ whole genome shotgun (WGS) entry which is preliminary data.</text>
</comment>
<sequence>MTILSSFPLFHRDKNGPFQIKTLLKFLSVESREIVFFSLKKSYGICDLAIYFHNNQDQCHVITCHYRIELIKLFCFDTILDNKQTNKIGILINQSINQ</sequence>
<protein>
    <submittedName>
        <fullName evidence="1">Uncharacterized protein</fullName>
    </submittedName>
</protein>
<name>A0A922L5C3_DERFA</name>
<proteinExistence type="predicted"/>
<reference evidence="1" key="2">
    <citation type="journal article" date="2022" name="Res Sq">
        <title>Comparative Genomics Reveals Insights into the Divergent Evolution of Astigmatic Mites and Household Pest Adaptations.</title>
        <authorList>
            <person name="Xiong Q."/>
            <person name="Wan A.T.-Y."/>
            <person name="Liu X.-Y."/>
            <person name="Fung C.S.-H."/>
            <person name="Xiao X."/>
            <person name="Malainual N."/>
            <person name="Hou J."/>
            <person name="Wang L."/>
            <person name="Wang M."/>
            <person name="Yang K."/>
            <person name="Cui Y."/>
            <person name="Leung E."/>
            <person name="Nong W."/>
            <person name="Shin S.-K."/>
            <person name="Au S."/>
            <person name="Jeong K.Y."/>
            <person name="Chew F.T."/>
            <person name="Hui J."/>
            <person name="Leung T.F."/>
            <person name="Tungtrongchitr A."/>
            <person name="Zhong N."/>
            <person name="Liu Z."/>
            <person name="Tsui S."/>
        </authorList>
    </citation>
    <scope>NUCLEOTIDE SEQUENCE</scope>
    <source>
        <strain evidence="1">Derf</strain>
        <tissue evidence="1">Whole organism</tissue>
    </source>
</reference>